<dbReference type="Gene3D" id="3.40.50.720">
    <property type="entry name" value="NAD(P)-binding Rossmann-like Domain"/>
    <property type="match status" value="1"/>
</dbReference>
<sequence>MLVHVGSGGVGTVAIQIAKHLGAHVATTVGTANVALVRDLGADEVVDYRQEAFEERLSGYDVVLDTLGGEVTVKST</sequence>
<evidence type="ECO:0000259" key="1">
    <source>
        <dbReference type="Pfam" id="PF00107"/>
    </source>
</evidence>
<dbReference type="KEGG" id="och:CES85_5646"/>
<dbReference type="InterPro" id="IPR013149">
    <property type="entry name" value="ADH-like_C"/>
</dbReference>
<dbReference type="PANTHER" id="PTHR11695:SF294">
    <property type="entry name" value="RETICULON-4-INTERACTING PROTEIN 1, MITOCHONDRIAL"/>
    <property type="match status" value="1"/>
</dbReference>
<proteinExistence type="predicted"/>
<organism evidence="2 3">
    <name type="scientific">Ochrobactrum quorumnocens</name>
    <dbReference type="NCBI Taxonomy" id="271865"/>
    <lineage>
        <taxon>Bacteria</taxon>
        <taxon>Pseudomonadati</taxon>
        <taxon>Pseudomonadota</taxon>
        <taxon>Alphaproteobacteria</taxon>
        <taxon>Hyphomicrobiales</taxon>
        <taxon>Brucellaceae</taxon>
        <taxon>Brucella/Ochrobactrum group</taxon>
        <taxon>Ochrobactrum</taxon>
    </lineage>
</organism>
<reference evidence="2 3" key="1">
    <citation type="submission" date="2017-07" db="EMBL/GenBank/DDBJ databases">
        <title>Phylogenetic study on the rhizospheric bacterium Ochrobactrum sp. A44.</title>
        <authorList>
            <person name="Krzyzanowska D.M."/>
            <person name="Ossowicki A."/>
            <person name="Rajewska M."/>
            <person name="Maciag T."/>
            <person name="Kaczynski Z."/>
            <person name="Czerwicka M."/>
            <person name="Jafra S."/>
        </authorList>
    </citation>
    <scope>NUCLEOTIDE SEQUENCE [LARGE SCALE GENOMIC DNA]</scope>
    <source>
        <strain evidence="2 3">A44</strain>
    </source>
</reference>
<dbReference type="SUPFAM" id="SSF51735">
    <property type="entry name" value="NAD(P)-binding Rossmann-fold domains"/>
    <property type="match status" value="1"/>
</dbReference>
<dbReference type="Pfam" id="PF00107">
    <property type="entry name" value="ADH_zinc_N"/>
    <property type="match status" value="1"/>
</dbReference>
<protein>
    <submittedName>
        <fullName evidence="2">Zinc-binding dehydrogenase family protein</fullName>
    </submittedName>
</protein>
<feature type="domain" description="Alcohol dehydrogenase-like C-terminal" evidence="1">
    <location>
        <begin position="9"/>
        <end position="74"/>
    </location>
</feature>
<evidence type="ECO:0000313" key="2">
    <source>
        <dbReference type="EMBL" id="ASV84842.1"/>
    </source>
</evidence>
<gene>
    <name evidence="2" type="ORF">CES85_5646</name>
</gene>
<dbReference type="PANTHER" id="PTHR11695">
    <property type="entry name" value="ALCOHOL DEHYDROGENASE RELATED"/>
    <property type="match status" value="1"/>
</dbReference>
<accession>A0A248UE01</accession>
<dbReference type="InterPro" id="IPR050700">
    <property type="entry name" value="YIM1/Zinc_Alcohol_DH_Fams"/>
</dbReference>
<dbReference type="Proteomes" id="UP000215256">
    <property type="component" value="Chromosome 2"/>
</dbReference>
<name>A0A248UE01_9HYPH</name>
<evidence type="ECO:0000313" key="3">
    <source>
        <dbReference type="Proteomes" id="UP000215256"/>
    </source>
</evidence>
<dbReference type="EMBL" id="CP022603">
    <property type="protein sequence ID" value="ASV84842.1"/>
    <property type="molecule type" value="Genomic_DNA"/>
</dbReference>
<dbReference type="AlphaFoldDB" id="A0A248UE01"/>
<dbReference type="InterPro" id="IPR036291">
    <property type="entry name" value="NAD(P)-bd_dom_sf"/>
</dbReference>